<dbReference type="InterPro" id="IPR000801">
    <property type="entry name" value="Esterase-like"/>
</dbReference>
<evidence type="ECO:0000313" key="2">
    <source>
        <dbReference type="EMBL" id="OOH93610.1"/>
    </source>
</evidence>
<dbReference type="AlphaFoldDB" id="A0A1T3IJY5"/>
<gene>
    <name evidence="2" type="ORF">BMF97_14335</name>
</gene>
<comment type="caution">
    <text evidence="2">The sequence shown here is derived from an EMBL/GenBank/DDBJ whole genome shotgun (WGS) entry which is preliminary data.</text>
</comment>
<dbReference type="PANTHER" id="PTHR48098">
    <property type="entry name" value="ENTEROCHELIN ESTERASE-RELATED"/>
    <property type="match status" value="1"/>
</dbReference>
<keyword evidence="1" id="KW-0732">Signal</keyword>
<proteinExistence type="predicted"/>
<protein>
    <submittedName>
        <fullName evidence="2">Alpha-dextran endo-1,6-alpha-glucosidase</fullName>
    </submittedName>
</protein>
<dbReference type="eggNOG" id="COG2819">
    <property type="taxonomic scope" value="Bacteria"/>
</dbReference>
<dbReference type="SUPFAM" id="SSF53474">
    <property type="entry name" value="alpha/beta-Hydrolases"/>
    <property type="match status" value="1"/>
</dbReference>
<evidence type="ECO:0000256" key="1">
    <source>
        <dbReference type="SAM" id="SignalP"/>
    </source>
</evidence>
<dbReference type="STRING" id="238.BBD35_09720"/>
<dbReference type="Gene3D" id="3.40.50.1820">
    <property type="entry name" value="alpha/beta hydrolase"/>
    <property type="match status" value="1"/>
</dbReference>
<sequence length="377" mass="43152">MKKLFILSLMVNLSSLHAQIKIILKSVPETTPVNAVLYMASSLNQWNPKDENFIFHKNENGNPEITIQNQDKPIEFKVTQGSWDLSEADEKGNATENHKISASTTPQVIELVIKNWTSVQQKQHTAASNVIVLDEKFNIPQLNTSRRVWVYLPPDYKSSVKKYPVIYMHDGQNLFDDATSFSGEWGIDETLNQLWNEHQFSAIVVGVDNGGDKRLDEYSPWKNEHYQKGGEGDLYLDFLATTLKPYIDKHYRSLPQSKNTALIGSSMGGLISFYGGLKYPDIFGRIGVFSPAFWFVSDDLQTFITAHHKNLKQSKFYFLAGKQEDDTMVPQMENMEKLLFQSVPRNHIFSKIDEEGTHSEHFWKGEFANAVLWLYAK</sequence>
<reference evidence="2 3" key="1">
    <citation type="submission" date="2016-11" db="EMBL/GenBank/DDBJ databases">
        <title>Genome sequence and comparative genomic analysis of clinical strain Elizabethkingia meningoseptica 61421 PRCM.</title>
        <authorList>
            <person name="Wang M."/>
            <person name="Hu S."/>
            <person name="Cao L."/>
            <person name="Jiang T."/>
            <person name="Zhou Y."/>
            <person name="Ming D."/>
        </authorList>
    </citation>
    <scope>NUCLEOTIDE SEQUENCE [LARGE SCALE GENOMIC DNA]</scope>
    <source>
        <strain evidence="2 3">61421 PRCM</strain>
    </source>
</reference>
<dbReference type="Pfam" id="PF00756">
    <property type="entry name" value="Esterase"/>
    <property type="match status" value="1"/>
</dbReference>
<dbReference type="EMBL" id="MPOG01000016">
    <property type="protein sequence ID" value="OOH93610.1"/>
    <property type="molecule type" value="Genomic_DNA"/>
</dbReference>
<dbReference type="OrthoDB" id="9784036at2"/>
<name>A0A1T3IJY5_ELIME</name>
<feature type="chain" id="PRO_5030034737" evidence="1">
    <location>
        <begin position="19"/>
        <end position="377"/>
    </location>
</feature>
<feature type="signal peptide" evidence="1">
    <location>
        <begin position="1"/>
        <end position="18"/>
    </location>
</feature>
<dbReference type="InterPro" id="IPR029058">
    <property type="entry name" value="AB_hydrolase_fold"/>
</dbReference>
<organism evidence="2 3">
    <name type="scientific">Elizabethkingia meningoseptica</name>
    <name type="common">Chryseobacterium meningosepticum</name>
    <dbReference type="NCBI Taxonomy" id="238"/>
    <lineage>
        <taxon>Bacteria</taxon>
        <taxon>Pseudomonadati</taxon>
        <taxon>Bacteroidota</taxon>
        <taxon>Flavobacteriia</taxon>
        <taxon>Flavobacteriales</taxon>
        <taxon>Weeksellaceae</taxon>
        <taxon>Elizabethkingia</taxon>
    </lineage>
</organism>
<evidence type="ECO:0000313" key="3">
    <source>
        <dbReference type="Proteomes" id="UP000188947"/>
    </source>
</evidence>
<dbReference type="PANTHER" id="PTHR48098:SF6">
    <property type="entry name" value="FERRI-BACILLIBACTIN ESTERASE BESA"/>
    <property type="match status" value="1"/>
</dbReference>
<dbReference type="Proteomes" id="UP000188947">
    <property type="component" value="Unassembled WGS sequence"/>
</dbReference>
<keyword evidence="3" id="KW-1185">Reference proteome</keyword>
<accession>A0A1T3IJY5</accession>
<dbReference type="RefSeq" id="WP_070904316.1">
    <property type="nucleotide sequence ID" value="NZ_CP016378.1"/>
</dbReference>
<dbReference type="InterPro" id="IPR050583">
    <property type="entry name" value="Mycobacterial_A85_antigen"/>
</dbReference>